<dbReference type="AlphaFoldDB" id="A0A0K2JHK6"/>
<dbReference type="PATRIC" id="fig|273035.7.peg.1473"/>
<organism evidence="1 2">
    <name type="scientific">Spiroplasma kunkelii CR2-3x</name>
    <dbReference type="NCBI Taxonomy" id="273035"/>
    <lineage>
        <taxon>Bacteria</taxon>
        <taxon>Bacillati</taxon>
        <taxon>Mycoplasmatota</taxon>
        <taxon>Mollicutes</taxon>
        <taxon>Entomoplasmatales</taxon>
        <taxon>Spiroplasmataceae</taxon>
        <taxon>Spiroplasma</taxon>
    </lineage>
</organism>
<sequence>MKKQYLSKLSEPEIRAIWDNTARGGGRNNLLYCLDIAGAFIKMGELNQETEFGWVIEPLMTLEKGGKLEVNNCLAMHWKNAKARRETLNDWKAVVQGVTKTDNKKEFQKSINIKSDKIIKTTIMKVHEFHSIWEKK</sequence>
<reference evidence="1 2" key="1">
    <citation type="journal article" date="2015" name="Genome Announc.">
        <title>Complete Genome Sequence of Spiroplasma kunkelii Strain CR2-3x, Causal Agent of Corn Stunt Disease in Zea mays L.</title>
        <authorList>
            <person name="Davis R.E."/>
            <person name="Shao J."/>
            <person name="Dally E.L."/>
            <person name="Zhao Y."/>
            <person name="Gasparich G.E."/>
            <person name="Gaynor B.J."/>
            <person name="Athey J.C."/>
            <person name="Harrison N.A."/>
            <person name="Donofrio N."/>
        </authorList>
    </citation>
    <scope>NUCLEOTIDE SEQUENCE [LARGE SCALE GENOMIC DNA]</scope>
    <source>
        <strain evidence="1 2">CR2-3x</strain>
    </source>
</reference>
<evidence type="ECO:0000313" key="1">
    <source>
        <dbReference type="EMBL" id="ALA98074.1"/>
    </source>
</evidence>
<accession>A0A0K2JHK6</accession>
<evidence type="ECO:0000313" key="2">
    <source>
        <dbReference type="Proteomes" id="UP000062963"/>
    </source>
</evidence>
<dbReference type="OrthoDB" id="388909at2"/>
<dbReference type="RefSeq" id="WP_053391184.1">
    <property type="nucleotide sequence ID" value="NZ_CP010899.1"/>
</dbReference>
<protein>
    <submittedName>
        <fullName evidence="1">Uncharacterized protein</fullName>
    </submittedName>
</protein>
<name>A0A0K2JHK6_SPIKU</name>
<dbReference type="EMBL" id="CP010899">
    <property type="protein sequence ID" value="ALA98074.1"/>
    <property type="molecule type" value="Genomic_DNA"/>
</dbReference>
<dbReference type="STRING" id="273035.SKUN_001199"/>
<keyword evidence="2" id="KW-1185">Reference proteome</keyword>
<gene>
    <name evidence="1" type="ORF">SKUN_001199</name>
</gene>
<dbReference type="Proteomes" id="UP000062963">
    <property type="component" value="Chromosome"/>
</dbReference>
<dbReference type="KEGG" id="skn:SKUN_001199"/>
<proteinExistence type="predicted"/>